<proteinExistence type="predicted"/>
<accession>A0ABD0NZH3</accession>
<evidence type="ECO:0000313" key="2">
    <source>
        <dbReference type="Proteomes" id="UP001529510"/>
    </source>
</evidence>
<organism evidence="1 2">
    <name type="scientific">Cirrhinus mrigala</name>
    <name type="common">Mrigala</name>
    <dbReference type="NCBI Taxonomy" id="683832"/>
    <lineage>
        <taxon>Eukaryota</taxon>
        <taxon>Metazoa</taxon>
        <taxon>Chordata</taxon>
        <taxon>Craniata</taxon>
        <taxon>Vertebrata</taxon>
        <taxon>Euteleostomi</taxon>
        <taxon>Actinopterygii</taxon>
        <taxon>Neopterygii</taxon>
        <taxon>Teleostei</taxon>
        <taxon>Ostariophysi</taxon>
        <taxon>Cypriniformes</taxon>
        <taxon>Cyprinidae</taxon>
        <taxon>Labeoninae</taxon>
        <taxon>Labeonini</taxon>
        <taxon>Cirrhinus</taxon>
    </lineage>
</organism>
<evidence type="ECO:0000313" key="1">
    <source>
        <dbReference type="EMBL" id="KAL0167264.1"/>
    </source>
</evidence>
<protein>
    <submittedName>
        <fullName evidence="1">Uncharacterized protein</fullName>
    </submittedName>
</protein>
<dbReference type="EMBL" id="JAMKFB020000019">
    <property type="protein sequence ID" value="KAL0167264.1"/>
    <property type="molecule type" value="Genomic_DNA"/>
</dbReference>
<dbReference type="Proteomes" id="UP001529510">
    <property type="component" value="Unassembled WGS sequence"/>
</dbReference>
<keyword evidence="2" id="KW-1185">Reference proteome</keyword>
<dbReference type="InterPro" id="IPR044929">
    <property type="entry name" value="DNA/RNA_non-sp_Endonuclease_sf"/>
</dbReference>
<dbReference type="Gene3D" id="3.40.570.10">
    <property type="entry name" value="Extracellular Endonuclease, subunit A"/>
    <property type="match status" value="1"/>
</dbReference>
<gene>
    <name evidence="1" type="ORF">M9458_039108</name>
</gene>
<reference evidence="1 2" key="1">
    <citation type="submission" date="2024-05" db="EMBL/GenBank/DDBJ databases">
        <title>Genome sequencing and assembly of Indian major carp, Cirrhinus mrigala (Hamilton, 1822).</title>
        <authorList>
            <person name="Mohindra V."/>
            <person name="Chowdhury L.M."/>
            <person name="Lal K."/>
            <person name="Jena J.K."/>
        </authorList>
    </citation>
    <scope>NUCLEOTIDE SEQUENCE [LARGE SCALE GENOMIC DNA]</scope>
    <source>
        <strain evidence="1">CM1030</strain>
        <tissue evidence="1">Blood</tissue>
    </source>
</reference>
<name>A0ABD0NZH3_CIRMR</name>
<dbReference type="AlphaFoldDB" id="A0ABD0NZH3"/>
<sequence>MLLYFVSDLNVYDEASCKRKLSEHNKVAHMKLLFSQWAEPLLWMHQSRVRDVEWITGLDFFQDSKRPVAELLRLKTRPTAAIHPKA</sequence>
<comment type="caution">
    <text evidence="1">The sequence shown here is derived from an EMBL/GenBank/DDBJ whole genome shotgun (WGS) entry which is preliminary data.</text>
</comment>